<reference evidence="2 3" key="1">
    <citation type="journal article" date="2014" name="PLoS Genet.">
        <title>Phylogenetically driven sequencing of extremely halophilic archaea reveals strategies for static and dynamic osmo-response.</title>
        <authorList>
            <person name="Becker E.A."/>
            <person name="Seitzer P.M."/>
            <person name="Tritt A."/>
            <person name="Larsen D."/>
            <person name="Krusor M."/>
            <person name="Yao A.I."/>
            <person name="Wu D."/>
            <person name="Madern D."/>
            <person name="Eisen J.A."/>
            <person name="Darling A.E."/>
            <person name="Facciotti M.T."/>
        </authorList>
    </citation>
    <scope>NUCLEOTIDE SEQUENCE [LARGE SCALE GENOMIC DNA]</scope>
    <source>
        <strain evidence="2 3">DSM 13077</strain>
    </source>
</reference>
<evidence type="ECO:0000313" key="3">
    <source>
        <dbReference type="Proteomes" id="UP000011591"/>
    </source>
</evidence>
<name>M0ALD5_9EURY</name>
<keyword evidence="3" id="KW-1185">Reference proteome</keyword>
<accession>M0ALD5</accession>
<keyword evidence="1" id="KW-0812">Transmembrane</keyword>
<dbReference type="EMBL" id="AOIP01000060">
    <property type="protein sequence ID" value="ELY98742.1"/>
    <property type="molecule type" value="Genomic_DNA"/>
</dbReference>
<comment type="caution">
    <text evidence="2">The sequence shown here is derived from an EMBL/GenBank/DDBJ whole genome shotgun (WGS) entry which is preliminary data.</text>
</comment>
<organism evidence="2 3">
    <name type="scientific">Natrialba aegyptia DSM 13077</name>
    <dbReference type="NCBI Taxonomy" id="1227491"/>
    <lineage>
        <taxon>Archaea</taxon>
        <taxon>Methanobacteriati</taxon>
        <taxon>Methanobacteriota</taxon>
        <taxon>Stenosarchaea group</taxon>
        <taxon>Halobacteria</taxon>
        <taxon>Halobacteriales</taxon>
        <taxon>Natrialbaceae</taxon>
        <taxon>Natrialba</taxon>
    </lineage>
</organism>
<dbReference type="Pfam" id="PF26041">
    <property type="entry name" value="DUF8011"/>
    <property type="match status" value="1"/>
</dbReference>
<dbReference type="InterPro" id="IPR058324">
    <property type="entry name" value="DUF8011"/>
</dbReference>
<keyword evidence="1" id="KW-0472">Membrane</keyword>
<evidence type="ECO:0000256" key="1">
    <source>
        <dbReference type="SAM" id="Phobius"/>
    </source>
</evidence>
<proteinExistence type="predicted"/>
<dbReference type="AlphaFoldDB" id="M0ALD5"/>
<evidence type="ECO:0000313" key="2">
    <source>
        <dbReference type="EMBL" id="ELY98742.1"/>
    </source>
</evidence>
<sequence length="49" mass="5186">MIIGAFLSGIAEALPKNRKFTAGIVRLIAIAVLVCLLAIIFVTPEFITG</sequence>
<gene>
    <name evidence="2" type="ORF">C480_20974</name>
</gene>
<protein>
    <submittedName>
        <fullName evidence="2">Uncharacterized protein</fullName>
    </submittedName>
</protein>
<feature type="transmembrane region" description="Helical" evidence="1">
    <location>
        <begin position="23"/>
        <end position="43"/>
    </location>
</feature>
<keyword evidence="1" id="KW-1133">Transmembrane helix</keyword>
<dbReference type="Proteomes" id="UP000011591">
    <property type="component" value="Unassembled WGS sequence"/>
</dbReference>